<evidence type="ECO:0000313" key="3">
    <source>
        <dbReference type="Proteomes" id="UP000475385"/>
    </source>
</evidence>
<dbReference type="SMART" id="SM00869">
    <property type="entry name" value="Autotransporter"/>
    <property type="match status" value="1"/>
</dbReference>
<dbReference type="NCBIfam" id="TIGR04393">
    <property type="entry name" value="rpt_T5SS_PEPC"/>
    <property type="match status" value="2"/>
</dbReference>
<dbReference type="Gene3D" id="2.40.128.130">
    <property type="entry name" value="Autotransporter beta-domain"/>
    <property type="match status" value="1"/>
</dbReference>
<protein>
    <submittedName>
        <fullName evidence="2">Autotransporter domain-containing protein</fullName>
    </submittedName>
</protein>
<organism evidence="2 3">
    <name type="scientific">Falsiroseomonas algicola</name>
    <dbReference type="NCBI Taxonomy" id="2716930"/>
    <lineage>
        <taxon>Bacteria</taxon>
        <taxon>Pseudomonadati</taxon>
        <taxon>Pseudomonadota</taxon>
        <taxon>Alphaproteobacteria</taxon>
        <taxon>Acetobacterales</taxon>
        <taxon>Roseomonadaceae</taxon>
        <taxon>Falsiroseomonas</taxon>
    </lineage>
</organism>
<dbReference type="AlphaFoldDB" id="A0A6M1LPT1"/>
<gene>
    <name evidence="2" type="ORF">G3576_20380</name>
</gene>
<dbReference type="Proteomes" id="UP000475385">
    <property type="component" value="Unassembled WGS sequence"/>
</dbReference>
<evidence type="ECO:0000259" key="1">
    <source>
        <dbReference type="PROSITE" id="PS51208"/>
    </source>
</evidence>
<dbReference type="InterPro" id="IPR036709">
    <property type="entry name" value="Autotransporte_beta_dom_sf"/>
</dbReference>
<dbReference type="InterPro" id="IPR005546">
    <property type="entry name" value="Autotransporte_beta"/>
</dbReference>
<dbReference type="SUPFAM" id="SSF103515">
    <property type="entry name" value="Autotransporter"/>
    <property type="match status" value="1"/>
</dbReference>
<sequence length="948" mass="93410">MSAGDRLCGGAANLRLVSAMRPGRPLSTWLLLSSTALTALALAAPAAAQQSWTGSLGSSWFAPGNWTSAVPTTADAVTIGGTPPADPVINGGSASASTVTVTGGRALGLSGGGSLAVSSTTTIGNGGGAGSVTVSGTGTSWDSTSSIDVGFGGAGSLTVRDGARLTTFEGSLTLGAQGVVTITGPGTTVDIGTRTVTLPPDWASAAGWLQPNEGTLVIANGAAVIADATYIGGAGSTWANATVTGRGTTLQNALNVYVGGNGNGNVGFGRLTIADGAVVTAYTGAVGTDTGSFGEMVVTGEGSRYESLRRTGFNGNFRVGFNGDGQVAVRNGGYIGAANIIDIATNSGSRGVLAVGGALGEAAQAPGTISAANGIFFGAGDATLLFNHTGTAYAFDQRIFGSGGQIRHQAGTTIYSGDGGSYNGAINVTGGRLIVNSTLGATGSTVTVGNGGTLGGSGTVASLAVQAGGTVSPGNSPGTLTVSGNYTQAAGAILVAEVVPGVTADRLVVNGTATIQPGAILQLVRAGGGAVSLDTVYTVLSATGGVTGTYVVTGDPELSTFYQLYASYGANGVTLVPAQSRGFGTAAATRNQAAVADAMQGLPASSAIRTAIGVQQTDAAARLAYDSLSGEIHASIRGAMLEETRFTRQAALDRVRVSLGGIGGGGTEAVAGNVPGIAFWSQGYGAWGRSAGDGNAATLSHDSGGLVVGADMPAFDGWRVGLLAGYGDAGFESGARAAKGSAETTTLGLYGGRQWGALGLRLGATQGWSEISTRRSPAFAGFAEGLTGKTNAQTTQVFGEMGWRIDLGAAAIEPFAGLARADVREDGFTERGGSAALTAERGNAGVNYGTLGLRAATGTQLGETTLGLAGMLGWRHAWGDVTPTADLRLAGSAPFIVGGTPIAKDAAVAEASLSASLTQALALGVSFNGQFADGAQSLGARANLTLRF</sequence>
<dbReference type="Pfam" id="PF03797">
    <property type="entry name" value="Autotransporter"/>
    <property type="match status" value="1"/>
</dbReference>
<dbReference type="EMBL" id="JAAIKB010000009">
    <property type="protein sequence ID" value="NGM22386.1"/>
    <property type="molecule type" value="Genomic_DNA"/>
</dbReference>
<feature type="domain" description="Autotransporter" evidence="1">
    <location>
        <begin position="672"/>
        <end position="948"/>
    </location>
</feature>
<dbReference type="PROSITE" id="PS51208">
    <property type="entry name" value="AUTOTRANSPORTER"/>
    <property type="match status" value="1"/>
</dbReference>
<reference evidence="2 3" key="1">
    <citation type="submission" date="2020-03" db="EMBL/GenBank/DDBJ databases">
        <title>Roseomonas stagni sp. nov., isolated from pond water in Japan.</title>
        <authorList>
            <person name="Furuhata K."/>
            <person name="Miyamoto H."/>
            <person name="Goto K."/>
        </authorList>
    </citation>
    <scope>NUCLEOTIDE SEQUENCE [LARGE SCALE GENOMIC DNA]</scope>
    <source>
        <strain evidence="2 3">PeD5</strain>
    </source>
</reference>
<name>A0A6M1LPT1_9PROT</name>
<dbReference type="InterPro" id="IPR011050">
    <property type="entry name" value="Pectin_lyase_fold/virulence"/>
</dbReference>
<proteinExistence type="predicted"/>
<dbReference type="InterPro" id="IPR030895">
    <property type="entry name" value="T5SS_PEPC_rpt"/>
</dbReference>
<dbReference type="SUPFAM" id="SSF51126">
    <property type="entry name" value="Pectin lyase-like"/>
    <property type="match status" value="1"/>
</dbReference>
<comment type="caution">
    <text evidence="2">The sequence shown here is derived from an EMBL/GenBank/DDBJ whole genome shotgun (WGS) entry which is preliminary data.</text>
</comment>
<accession>A0A6M1LPT1</accession>
<evidence type="ECO:0000313" key="2">
    <source>
        <dbReference type="EMBL" id="NGM22386.1"/>
    </source>
</evidence>
<dbReference type="RefSeq" id="WP_164696292.1">
    <property type="nucleotide sequence ID" value="NZ_JAAIKB010000009.1"/>
</dbReference>
<keyword evidence="3" id="KW-1185">Reference proteome</keyword>